<gene>
    <name evidence="5" type="primary">ftsA</name>
    <name evidence="8" type="ORF">A9A59_1424</name>
</gene>
<evidence type="ECO:0000256" key="5">
    <source>
        <dbReference type="HAMAP-Rule" id="MF_02033"/>
    </source>
</evidence>
<dbReference type="GO" id="GO:0032153">
    <property type="term" value="C:cell division site"/>
    <property type="evidence" value="ECO:0007669"/>
    <property type="project" value="UniProtKB-UniRule"/>
</dbReference>
<dbReference type="HAMAP" id="MF_02033">
    <property type="entry name" value="FtsA"/>
    <property type="match status" value="1"/>
</dbReference>
<dbReference type="NCBIfam" id="TIGR01174">
    <property type="entry name" value="ftsA"/>
    <property type="match status" value="1"/>
</dbReference>
<dbReference type="GO" id="GO:0009898">
    <property type="term" value="C:cytoplasmic side of plasma membrane"/>
    <property type="evidence" value="ECO:0007669"/>
    <property type="project" value="UniProtKB-UniRule"/>
</dbReference>
<dbReference type="PANTHER" id="PTHR32432:SF4">
    <property type="entry name" value="CELL DIVISION PROTEIN FTSA"/>
    <property type="match status" value="1"/>
</dbReference>
<comment type="function">
    <text evidence="5 6">Cell division protein that is involved in the assembly of the Z ring. May serve as a membrane anchor for the Z ring.</text>
</comment>
<keyword evidence="3 5" id="KW-0472">Membrane</keyword>
<keyword evidence="2 5" id="KW-0132">Cell division</keyword>
<comment type="similarity">
    <text evidence="5 6">Belongs to the FtsA/MreB family.</text>
</comment>
<dbReference type="SMART" id="SM00842">
    <property type="entry name" value="FtsA"/>
    <property type="match status" value="1"/>
</dbReference>
<evidence type="ECO:0000256" key="6">
    <source>
        <dbReference type="PIRNR" id="PIRNR003101"/>
    </source>
</evidence>
<comment type="caution">
    <text evidence="8">The sequence shown here is derived from an EMBL/GenBank/DDBJ whole genome shotgun (WGS) entry which is preliminary data.</text>
</comment>
<dbReference type="InterPro" id="IPR020823">
    <property type="entry name" value="Cell_div_FtsA"/>
</dbReference>
<accession>A0A2A9HGF1</accession>
<proteinExistence type="inferred from homology"/>
<keyword evidence="4 5" id="KW-0131">Cell cycle</keyword>
<protein>
    <recommendedName>
        <fullName evidence="5 6">Cell division protein FtsA</fullName>
    </recommendedName>
</protein>
<dbReference type="PIRSF" id="PIRSF003101">
    <property type="entry name" value="FtsA"/>
    <property type="match status" value="1"/>
</dbReference>
<evidence type="ECO:0000256" key="3">
    <source>
        <dbReference type="ARBA" id="ARBA00023136"/>
    </source>
</evidence>
<dbReference type="CDD" id="cd24048">
    <property type="entry name" value="ASKHA_NBD_FtsA"/>
    <property type="match status" value="1"/>
</dbReference>
<dbReference type="InterPro" id="IPR043129">
    <property type="entry name" value="ATPase_NBD"/>
</dbReference>
<evidence type="ECO:0000313" key="9">
    <source>
        <dbReference type="Proteomes" id="UP000223071"/>
    </source>
</evidence>
<dbReference type="Pfam" id="PF02491">
    <property type="entry name" value="SHS2_FTSA"/>
    <property type="match status" value="1"/>
</dbReference>
<evidence type="ECO:0000259" key="7">
    <source>
        <dbReference type="SMART" id="SM00842"/>
    </source>
</evidence>
<organism evidence="8 9">
    <name type="scientific">Tepidiforma thermophila (strain KCTC 52669 / CGMCC 1.13589 / G233)</name>
    <dbReference type="NCBI Taxonomy" id="2761530"/>
    <lineage>
        <taxon>Bacteria</taxon>
        <taxon>Bacillati</taxon>
        <taxon>Chloroflexota</taxon>
        <taxon>Tepidiformia</taxon>
        <taxon>Tepidiformales</taxon>
        <taxon>Tepidiformaceae</taxon>
        <taxon>Tepidiforma</taxon>
    </lineage>
</organism>
<evidence type="ECO:0000256" key="1">
    <source>
        <dbReference type="ARBA" id="ARBA00022475"/>
    </source>
</evidence>
<dbReference type="PANTHER" id="PTHR32432">
    <property type="entry name" value="CELL DIVISION PROTEIN FTSA-RELATED"/>
    <property type="match status" value="1"/>
</dbReference>
<keyword evidence="9" id="KW-1185">Reference proteome</keyword>
<evidence type="ECO:0000256" key="2">
    <source>
        <dbReference type="ARBA" id="ARBA00022618"/>
    </source>
</evidence>
<dbReference type="InterPro" id="IPR050696">
    <property type="entry name" value="FtsA/MreB"/>
</dbReference>
<keyword evidence="1 5" id="KW-1003">Cell membrane</keyword>
<dbReference type="RefSeq" id="WP_098503615.1">
    <property type="nucleotide sequence ID" value="NZ_PDJQ01000001.1"/>
</dbReference>
<dbReference type="InterPro" id="IPR003494">
    <property type="entry name" value="SHS2_FtsA"/>
</dbReference>
<feature type="domain" description="SHS2" evidence="7">
    <location>
        <begin position="7"/>
        <end position="195"/>
    </location>
</feature>
<reference evidence="8 9" key="1">
    <citation type="submission" date="2017-09" db="EMBL/GenBank/DDBJ databases">
        <title>Sequencing the genomes of two abundant thermophiles in Great Basin hot springs: Thermocrinis jamiesonii and novel Chloroflexi Thermoflexus hugenholtzii.</title>
        <authorList>
            <person name="Hedlund B."/>
        </authorList>
    </citation>
    <scope>NUCLEOTIDE SEQUENCE [LARGE SCALE GENOMIC DNA]</scope>
    <source>
        <strain evidence="8 9">G233</strain>
    </source>
</reference>
<name>A0A2A9HGF1_TEPT2</name>
<dbReference type="AlphaFoldDB" id="A0A2A9HGF1"/>
<evidence type="ECO:0000256" key="4">
    <source>
        <dbReference type="ARBA" id="ARBA00023306"/>
    </source>
</evidence>
<dbReference type="SUPFAM" id="SSF53067">
    <property type="entry name" value="Actin-like ATPase domain"/>
    <property type="match status" value="2"/>
</dbReference>
<dbReference type="Gene3D" id="3.30.1490.110">
    <property type="match status" value="1"/>
</dbReference>
<comment type="subcellular location">
    <subcellularLocation>
        <location evidence="5">Cell membrane</location>
        <topology evidence="5">Peripheral membrane protein</topology>
        <orientation evidence="5">Cytoplasmic side</orientation>
    </subcellularLocation>
    <text evidence="5">Localizes to the Z ring in an FtsZ-dependent manner. Targeted to the membrane through a conserved C-terminal amphipathic helix.</text>
</comment>
<dbReference type="EMBL" id="PDJQ01000001">
    <property type="protein sequence ID" value="PFG74211.1"/>
    <property type="molecule type" value="Genomic_DNA"/>
</dbReference>
<comment type="subunit">
    <text evidence="5">Self-interacts. Interacts with FtsZ.</text>
</comment>
<sequence length="414" mass="43314">MRRRSTVAAIDVGSTKVAVVVGDISETGETRILGVGVAPAAGLSRGVIDNIQSAREAIAIAVEKAEQACGMRILSAVVGISGGHISSQNNRGIVAIPDRTRPISPDDRARVLEAAGQVAIPTNRQVIHVVPRTYWVEGTEPVSDPVGMYGSRLDAEVHIVSGAVSAIQNLTKCVEGAGVQVDDIILESLASAESVLTEQEKQQGVALVDIGGSTTSIAVFDEGSVAHTACLPIAGSHLTADLARVLRCPWESAETVKCTVGAAYADPSMAGENVEIQAFGTQSTKLVSLEHVCAILQARTEEILEMIGVELKRVGYLDRIAAGLVLTGGSSQLRGLPEVAESRLDLPARLGRPHGYTGLSDLIGTPAFATSIGLVRYALAHRERPGELPGPAFDGRGRGLLDRILSIGRSLIPQ</sequence>
<dbReference type="Proteomes" id="UP000223071">
    <property type="component" value="Unassembled WGS sequence"/>
</dbReference>
<dbReference type="Pfam" id="PF14450">
    <property type="entry name" value="FtsA"/>
    <property type="match status" value="1"/>
</dbReference>
<evidence type="ECO:0000313" key="8">
    <source>
        <dbReference type="EMBL" id="PFG74211.1"/>
    </source>
</evidence>
<dbReference type="Gene3D" id="3.30.420.40">
    <property type="match status" value="2"/>
</dbReference>
<dbReference type="GO" id="GO:0043093">
    <property type="term" value="P:FtsZ-dependent cytokinesis"/>
    <property type="evidence" value="ECO:0007669"/>
    <property type="project" value="UniProtKB-UniRule"/>
</dbReference>